<keyword evidence="1" id="KW-0812">Transmembrane</keyword>
<evidence type="ECO:0000256" key="1">
    <source>
        <dbReference type="SAM" id="Phobius"/>
    </source>
</evidence>
<accession>A0A1B0APN3</accession>
<organism evidence="2 3">
    <name type="scientific">Glossina palpalis gambiensis</name>
    <dbReference type="NCBI Taxonomy" id="67801"/>
    <lineage>
        <taxon>Eukaryota</taxon>
        <taxon>Metazoa</taxon>
        <taxon>Ecdysozoa</taxon>
        <taxon>Arthropoda</taxon>
        <taxon>Hexapoda</taxon>
        <taxon>Insecta</taxon>
        <taxon>Pterygota</taxon>
        <taxon>Neoptera</taxon>
        <taxon>Endopterygota</taxon>
        <taxon>Diptera</taxon>
        <taxon>Brachycera</taxon>
        <taxon>Muscomorpha</taxon>
        <taxon>Hippoboscoidea</taxon>
        <taxon>Glossinidae</taxon>
        <taxon>Glossina</taxon>
    </lineage>
</organism>
<protein>
    <submittedName>
        <fullName evidence="2">Uncharacterized protein</fullName>
    </submittedName>
</protein>
<keyword evidence="3" id="KW-1185">Reference proteome</keyword>
<dbReference type="VEuPathDB" id="VectorBase:GPPI004053"/>
<feature type="transmembrane region" description="Helical" evidence="1">
    <location>
        <begin position="42"/>
        <end position="74"/>
    </location>
</feature>
<evidence type="ECO:0000313" key="3">
    <source>
        <dbReference type="Proteomes" id="UP000092460"/>
    </source>
</evidence>
<reference evidence="2" key="2">
    <citation type="submission" date="2020-05" db="UniProtKB">
        <authorList>
            <consortium name="EnsemblMetazoa"/>
        </authorList>
    </citation>
    <scope>IDENTIFICATION</scope>
    <source>
        <strain evidence="2">IAEA</strain>
    </source>
</reference>
<sequence length="222" mass="23311">MSWHLIDYVMSSSQDVVDFVGILNGLLDVVDVVTFKSVASEVLVGVLLLLTAGAVEFAIVVIAVIVVVISLIALGDEIGSNTSLIPPPAPPAPPAPPPQPPPAMLTAPKVFVAEILLSGVVKSDIVPISETSLLVSSALLSRNGFVEIRGVTDDNEPEDIDDVECGGGDCLSAMLIAHVVVAVVGIAAGVAKPLLFADNAKDLRFLEYWLVLFRALNFDVNY</sequence>
<proteinExistence type="predicted"/>
<dbReference type="AlphaFoldDB" id="A0A1B0APN3"/>
<dbReference type="EMBL" id="JXJN01001493">
    <property type="status" value="NOT_ANNOTATED_CDS"/>
    <property type="molecule type" value="Genomic_DNA"/>
</dbReference>
<reference evidence="3" key="1">
    <citation type="submission" date="2015-01" db="EMBL/GenBank/DDBJ databases">
        <authorList>
            <person name="Aksoy S."/>
            <person name="Warren W."/>
            <person name="Wilson R.K."/>
        </authorList>
    </citation>
    <scope>NUCLEOTIDE SEQUENCE [LARGE SCALE GENOMIC DNA]</scope>
    <source>
        <strain evidence="3">IAEA</strain>
    </source>
</reference>
<name>A0A1B0APN3_9MUSC</name>
<dbReference type="EnsemblMetazoa" id="GPPI004053-RA">
    <property type="protein sequence ID" value="GPPI004053-PA"/>
    <property type="gene ID" value="GPPI004053"/>
</dbReference>
<dbReference type="Proteomes" id="UP000092460">
    <property type="component" value="Unassembled WGS sequence"/>
</dbReference>
<keyword evidence="1" id="KW-1133">Transmembrane helix</keyword>
<evidence type="ECO:0000313" key="2">
    <source>
        <dbReference type="EnsemblMetazoa" id="GPPI004053-PA"/>
    </source>
</evidence>
<keyword evidence="1" id="KW-0472">Membrane</keyword>